<dbReference type="STRING" id="337451.A0A443PIB6"/>
<dbReference type="Pfam" id="PF03407">
    <property type="entry name" value="Nucleotid_trans"/>
    <property type="match status" value="1"/>
</dbReference>
<dbReference type="InterPro" id="IPR044821">
    <property type="entry name" value="At1g28695/At4g15970-like"/>
</dbReference>
<reference evidence="2 3" key="1">
    <citation type="journal article" date="2019" name="Nat. Plants">
        <title>Stout camphor tree genome fills gaps in understanding of flowering plant genome evolution.</title>
        <authorList>
            <person name="Chaw S.M."/>
            <person name="Liu Y.C."/>
            <person name="Wu Y.W."/>
            <person name="Wang H.Y."/>
            <person name="Lin C.I."/>
            <person name="Wu C.S."/>
            <person name="Ke H.M."/>
            <person name="Chang L.Y."/>
            <person name="Hsu C.Y."/>
            <person name="Yang H.T."/>
            <person name="Sudianto E."/>
            <person name="Hsu M.H."/>
            <person name="Wu K.P."/>
            <person name="Wang L.N."/>
            <person name="Leebens-Mack J.H."/>
            <person name="Tsai I.J."/>
        </authorList>
    </citation>
    <scope>NUCLEOTIDE SEQUENCE [LARGE SCALE GENOMIC DNA]</scope>
    <source>
        <strain evidence="3">cv. Chaw 1501</strain>
        <tissue evidence="2">Young leaves</tissue>
    </source>
</reference>
<keyword evidence="3" id="KW-1185">Reference proteome</keyword>
<evidence type="ECO:0000313" key="3">
    <source>
        <dbReference type="Proteomes" id="UP000283530"/>
    </source>
</evidence>
<name>A0A443PIB6_9MAGN</name>
<dbReference type="PANTHER" id="PTHR46038:SF38">
    <property type="entry name" value="GLYCOSYLTRANSFERASE-RELATED"/>
    <property type="match status" value="1"/>
</dbReference>
<gene>
    <name evidence="2" type="ORF">CKAN_01960300</name>
</gene>
<proteinExistence type="predicted"/>
<comment type="caution">
    <text evidence="2">The sequence shown here is derived from an EMBL/GenBank/DDBJ whole genome shotgun (WGS) entry which is preliminary data.</text>
</comment>
<feature type="domain" description="Nucleotide-diphospho-sugar transferase" evidence="1">
    <location>
        <begin position="139"/>
        <end position="337"/>
    </location>
</feature>
<evidence type="ECO:0000259" key="1">
    <source>
        <dbReference type="Pfam" id="PF03407"/>
    </source>
</evidence>
<sequence>MTRHPSLGRSFRFKMAANTELLPISGRLGRPLTALLLIFAVALPCLVFYHAACPNCPLPVTVGNASGGGDPLGKIDKFLANETGVLVSEDVRLERVLQEAAMENKTVILTTLNEAWAVTGSIFDLFLESFRIGIGTRRLLDHLVIVTLDKKAYARCVSVHRHCFALTTEGVDFAGEKFFMTPDYLKMMWRRIDFLRIVLEKGYSFIFTDADIMWFRDPFPRFYADADFQIACDRFAGNSFDLNNMPNGGFNYVKSSNRTIEFYKFWYSSREAYPGKHDQDVLNYIKFYPFLREIGLKIRFLDTAFFGGFCEPSRDFSKVCTMHANCCVGLDSKLHDLGVMLEDWRRFMSLPFTLKRSPKSSWRVPQNCRMCLAAQQIAVCFNISAEWMVTVCLHPIIRICSQTYNSWRKNDDACIQLCILGPVKPFVKIKNFHWCSG</sequence>
<dbReference type="Proteomes" id="UP000283530">
    <property type="component" value="Unassembled WGS sequence"/>
</dbReference>
<dbReference type="InterPro" id="IPR005069">
    <property type="entry name" value="Nucl-diP-sugar_transferase"/>
</dbReference>
<keyword evidence="2" id="KW-0808">Transferase</keyword>
<organism evidence="2 3">
    <name type="scientific">Cinnamomum micranthum f. kanehirae</name>
    <dbReference type="NCBI Taxonomy" id="337451"/>
    <lineage>
        <taxon>Eukaryota</taxon>
        <taxon>Viridiplantae</taxon>
        <taxon>Streptophyta</taxon>
        <taxon>Embryophyta</taxon>
        <taxon>Tracheophyta</taxon>
        <taxon>Spermatophyta</taxon>
        <taxon>Magnoliopsida</taxon>
        <taxon>Magnoliidae</taxon>
        <taxon>Laurales</taxon>
        <taxon>Lauraceae</taxon>
        <taxon>Cinnamomum</taxon>
    </lineage>
</organism>
<accession>A0A443PIB6</accession>
<dbReference type="EMBL" id="QPKB01000008">
    <property type="protein sequence ID" value="RWR90506.1"/>
    <property type="molecule type" value="Genomic_DNA"/>
</dbReference>
<keyword evidence="2" id="KW-0418">Kinase</keyword>
<dbReference type="PANTHER" id="PTHR46038">
    <property type="entry name" value="EXPRESSED PROTEIN-RELATED"/>
    <property type="match status" value="1"/>
</dbReference>
<evidence type="ECO:0000313" key="2">
    <source>
        <dbReference type="EMBL" id="RWR90506.1"/>
    </source>
</evidence>
<dbReference type="OrthoDB" id="540503at2759"/>
<dbReference type="GO" id="GO:0016301">
    <property type="term" value="F:kinase activity"/>
    <property type="evidence" value="ECO:0007669"/>
    <property type="project" value="UniProtKB-KW"/>
</dbReference>
<dbReference type="AlphaFoldDB" id="A0A443PIB6"/>
<protein>
    <submittedName>
        <fullName evidence="2">Calcium-dependent protein kinase</fullName>
    </submittedName>
</protein>